<comment type="caution">
    <text evidence="1">The sequence shown here is derived from an EMBL/GenBank/DDBJ whole genome shotgun (WGS) entry which is preliminary data.</text>
</comment>
<accession>A0A9D7S6H0</accession>
<name>A0A9D7S6H0_9BACT</name>
<evidence type="ECO:0000313" key="1">
    <source>
        <dbReference type="EMBL" id="MBK9716062.1"/>
    </source>
</evidence>
<dbReference type="Proteomes" id="UP000808349">
    <property type="component" value="Unassembled WGS sequence"/>
</dbReference>
<evidence type="ECO:0000313" key="2">
    <source>
        <dbReference type="Proteomes" id="UP000808349"/>
    </source>
</evidence>
<reference evidence="1 2" key="1">
    <citation type="submission" date="2020-10" db="EMBL/GenBank/DDBJ databases">
        <title>Connecting structure to function with the recovery of over 1000 high-quality activated sludge metagenome-assembled genomes encoding full-length rRNA genes using long-read sequencing.</title>
        <authorList>
            <person name="Singleton C.M."/>
            <person name="Petriglieri F."/>
            <person name="Kristensen J.M."/>
            <person name="Kirkegaard R.H."/>
            <person name="Michaelsen T.Y."/>
            <person name="Andersen M.H."/>
            <person name="Karst S.M."/>
            <person name="Dueholm M.S."/>
            <person name="Nielsen P.H."/>
            <person name="Albertsen M."/>
        </authorList>
    </citation>
    <scope>NUCLEOTIDE SEQUENCE [LARGE SCALE GENOMIC DNA]</scope>
    <source>
        <strain evidence="1">Ribe_18-Q3-R11-54_BAT3C.373</strain>
    </source>
</reference>
<organism evidence="1 2">
    <name type="scientific">Candidatus Defluviibacterium haderslevense</name>
    <dbReference type="NCBI Taxonomy" id="2981993"/>
    <lineage>
        <taxon>Bacteria</taxon>
        <taxon>Pseudomonadati</taxon>
        <taxon>Bacteroidota</taxon>
        <taxon>Saprospiria</taxon>
        <taxon>Saprospirales</taxon>
        <taxon>Saprospiraceae</taxon>
        <taxon>Candidatus Defluviibacterium</taxon>
    </lineage>
</organism>
<dbReference type="EMBL" id="JADKFW010000004">
    <property type="protein sequence ID" value="MBK9716062.1"/>
    <property type="molecule type" value="Genomic_DNA"/>
</dbReference>
<dbReference type="AlphaFoldDB" id="A0A9D7S6H0"/>
<proteinExistence type="predicted"/>
<gene>
    <name evidence="1" type="ORF">IPO85_00785</name>
</gene>
<sequence>MYYFYDKDFPELKQSNFAANLYLDSTLQEGQKINLLGEVKVIMAVGETKEQGLEAFIFINKYGNKLPAPFPAYMRLNSLVPFMNGLFYDNHYQLDAAHYSKKLQKKFSKLYKKASIREIEEE</sequence>
<protein>
    <submittedName>
        <fullName evidence="1">Uncharacterized protein</fullName>
    </submittedName>
</protein>